<dbReference type="InterPro" id="IPR025515">
    <property type="entry name" value="DUF4403"/>
</dbReference>
<evidence type="ECO:0000313" key="2">
    <source>
        <dbReference type="Proteomes" id="UP000020492"/>
    </source>
</evidence>
<reference evidence="1 2" key="1">
    <citation type="submission" date="2014-03" db="EMBL/GenBank/DDBJ databases">
        <title>Draft genome sequence of Deinococcus phoenicis 1P10ME.</title>
        <authorList>
            <person name="Stepanov V.G."/>
            <person name="Vaishampayan P."/>
            <person name="Venkateswaran K."/>
            <person name="Fox G.E."/>
        </authorList>
    </citation>
    <scope>NUCLEOTIDE SEQUENCE [LARGE SCALE GENOMIC DNA]</scope>
    <source>
        <strain evidence="1 2">1P10ME</strain>
    </source>
</reference>
<dbReference type="AlphaFoldDB" id="A0A016QNN9"/>
<evidence type="ECO:0008006" key="3">
    <source>
        <dbReference type="Google" id="ProtNLM"/>
    </source>
</evidence>
<accession>A0A016QNN9</accession>
<sequence length="361" mass="37135">MTSMPAEAASSVTLPLNVPLMGVQEAANSRVPGEFARLDETRTFLGGLLSVKLTGTVTRAGHVSVKPAPEGDALIVSVPIRADFRAEPAGLGSLLARDFGGAATVSLRVAPYVTPEWEAGAKVTGDAVWTDPLSVELAQGVKISVQALVDGQVRAGLDRVAADVAKAVREGANLRTRAGTLWARAQQPWTLPTPDPAYARVTPRSLSVSPPRFTEGALKLTVGATFDLNAGLGRAPAVSPTPLPPLKVAAPPAPGVELSVPVRLPYPELSRAATRAAGGRTFALPVPLSPTLRVQQVTVTPQGGKLSAAVRVVVSGPLGLRVQATADVTGTPALDPSGRVVTLSGVTVTTRREGLTGRVIG</sequence>
<proteinExistence type="predicted"/>
<evidence type="ECO:0000313" key="1">
    <source>
        <dbReference type="EMBL" id="EYB67394.1"/>
    </source>
</evidence>
<protein>
    <recommendedName>
        <fullName evidence="3">DUF4403 family protein</fullName>
    </recommendedName>
</protein>
<keyword evidence="2" id="KW-1185">Reference proteome</keyword>
<gene>
    <name evidence="1" type="ORF">DEIPH_ctg043orf0028</name>
</gene>
<dbReference type="Pfam" id="PF14356">
    <property type="entry name" value="DUF4403"/>
    <property type="match status" value="1"/>
</dbReference>
<dbReference type="Proteomes" id="UP000020492">
    <property type="component" value="Unassembled WGS sequence"/>
</dbReference>
<organism evidence="1 2">
    <name type="scientific">Deinococcus phoenicis</name>
    <dbReference type="NCBI Taxonomy" id="1476583"/>
    <lineage>
        <taxon>Bacteria</taxon>
        <taxon>Thermotogati</taxon>
        <taxon>Deinococcota</taxon>
        <taxon>Deinococci</taxon>
        <taxon>Deinococcales</taxon>
        <taxon>Deinococcaceae</taxon>
        <taxon>Deinococcus</taxon>
    </lineage>
</organism>
<dbReference type="PATRIC" id="fig|1476583.3.peg.2571"/>
<name>A0A016QNN9_9DEIO</name>
<comment type="caution">
    <text evidence="1">The sequence shown here is derived from an EMBL/GenBank/DDBJ whole genome shotgun (WGS) entry which is preliminary data.</text>
</comment>
<dbReference type="eggNOG" id="ENOG503353M">
    <property type="taxonomic scope" value="Bacteria"/>
</dbReference>
<dbReference type="EMBL" id="JHAC01000041">
    <property type="protein sequence ID" value="EYB67394.1"/>
    <property type="molecule type" value="Genomic_DNA"/>
</dbReference>
<dbReference type="STRING" id="1476583.DEIPH_ctg043orf0028"/>